<evidence type="ECO:0000313" key="2">
    <source>
        <dbReference type="EMBL" id="EMD30569.1"/>
    </source>
</evidence>
<protein>
    <submittedName>
        <fullName evidence="2">Uncharacterized protein</fullName>
    </submittedName>
</protein>
<feature type="transmembrane region" description="Helical" evidence="1">
    <location>
        <begin position="21"/>
        <end position="38"/>
    </location>
</feature>
<dbReference type="EMBL" id="KB445994">
    <property type="protein sequence ID" value="EMD30569.1"/>
    <property type="molecule type" value="Genomic_DNA"/>
</dbReference>
<keyword evidence="1" id="KW-1133">Transmembrane helix</keyword>
<dbReference type="Proteomes" id="UP000016930">
    <property type="component" value="Unassembled WGS sequence"/>
</dbReference>
<proteinExistence type="predicted"/>
<accession>M2P5Q5</accession>
<evidence type="ECO:0000313" key="3">
    <source>
        <dbReference type="Proteomes" id="UP000016930"/>
    </source>
</evidence>
<reference evidence="2 3" key="1">
    <citation type="journal article" date="2012" name="Proc. Natl. Acad. Sci. U.S.A.">
        <title>Comparative genomics of Ceriporiopsis subvermispora and Phanerochaete chrysosporium provide insight into selective ligninolysis.</title>
        <authorList>
            <person name="Fernandez-Fueyo E."/>
            <person name="Ruiz-Duenas F.J."/>
            <person name="Ferreira P."/>
            <person name="Floudas D."/>
            <person name="Hibbett D.S."/>
            <person name="Canessa P."/>
            <person name="Larrondo L.F."/>
            <person name="James T.Y."/>
            <person name="Seelenfreund D."/>
            <person name="Lobos S."/>
            <person name="Polanco R."/>
            <person name="Tello M."/>
            <person name="Honda Y."/>
            <person name="Watanabe T."/>
            <person name="Watanabe T."/>
            <person name="Ryu J.S."/>
            <person name="Kubicek C.P."/>
            <person name="Schmoll M."/>
            <person name="Gaskell J."/>
            <person name="Hammel K.E."/>
            <person name="St John F.J."/>
            <person name="Vanden Wymelenberg A."/>
            <person name="Sabat G."/>
            <person name="Splinter BonDurant S."/>
            <person name="Syed K."/>
            <person name="Yadav J.S."/>
            <person name="Doddapaneni H."/>
            <person name="Subramanian V."/>
            <person name="Lavin J.L."/>
            <person name="Oguiza J.A."/>
            <person name="Perez G."/>
            <person name="Pisabarro A.G."/>
            <person name="Ramirez L."/>
            <person name="Santoyo F."/>
            <person name="Master E."/>
            <person name="Coutinho P.M."/>
            <person name="Henrissat B."/>
            <person name="Lombard V."/>
            <person name="Magnuson J.K."/>
            <person name="Kuees U."/>
            <person name="Hori C."/>
            <person name="Igarashi K."/>
            <person name="Samejima M."/>
            <person name="Held B.W."/>
            <person name="Barry K.W."/>
            <person name="LaButti K.M."/>
            <person name="Lapidus A."/>
            <person name="Lindquist E.A."/>
            <person name="Lucas S.M."/>
            <person name="Riley R."/>
            <person name="Salamov A.A."/>
            <person name="Hoffmeister D."/>
            <person name="Schwenk D."/>
            <person name="Hadar Y."/>
            <person name="Yarden O."/>
            <person name="de Vries R.P."/>
            <person name="Wiebenga A."/>
            <person name="Stenlid J."/>
            <person name="Eastwood D."/>
            <person name="Grigoriev I.V."/>
            <person name="Berka R.M."/>
            <person name="Blanchette R.A."/>
            <person name="Kersten P."/>
            <person name="Martinez A.T."/>
            <person name="Vicuna R."/>
            <person name="Cullen D."/>
        </authorList>
    </citation>
    <scope>NUCLEOTIDE SEQUENCE [LARGE SCALE GENOMIC DNA]</scope>
    <source>
        <strain evidence="2 3">B</strain>
    </source>
</reference>
<name>M2P5Q5_CERS8</name>
<keyword evidence="1" id="KW-0472">Membrane</keyword>
<dbReference type="OrthoDB" id="10255768at2759"/>
<gene>
    <name evidence="2" type="ORF">CERSUDRAFT_101217</name>
</gene>
<keyword evidence="1" id="KW-0812">Transmembrane</keyword>
<evidence type="ECO:0000256" key="1">
    <source>
        <dbReference type="SAM" id="Phobius"/>
    </source>
</evidence>
<sequence length="69" mass="7763">MDVIDERSNLKIPMTTTRADLWVLLCSVAGVVNFLVPLRHETRLTFQTVAGQMYLGQDVDLKGYVLRPG</sequence>
<dbReference type="HOGENOM" id="CLU_2775719_0_0_1"/>
<organism evidence="2 3">
    <name type="scientific">Ceriporiopsis subvermispora (strain B)</name>
    <name type="common">White-rot fungus</name>
    <name type="synonym">Gelatoporia subvermispora</name>
    <dbReference type="NCBI Taxonomy" id="914234"/>
    <lineage>
        <taxon>Eukaryota</taxon>
        <taxon>Fungi</taxon>
        <taxon>Dikarya</taxon>
        <taxon>Basidiomycota</taxon>
        <taxon>Agaricomycotina</taxon>
        <taxon>Agaricomycetes</taxon>
        <taxon>Polyporales</taxon>
        <taxon>Gelatoporiaceae</taxon>
        <taxon>Gelatoporia</taxon>
    </lineage>
</organism>
<dbReference type="AlphaFoldDB" id="M2P5Q5"/>
<keyword evidence="3" id="KW-1185">Reference proteome</keyword>